<organism evidence="1">
    <name type="scientific">Compsopogon caeruleus</name>
    <dbReference type="NCBI Taxonomy" id="31354"/>
    <lineage>
        <taxon>Eukaryota</taxon>
        <taxon>Rhodophyta</taxon>
        <taxon>Compsopogonophyceae</taxon>
        <taxon>Compsopogonales</taxon>
        <taxon>Compsopogonaceae</taxon>
        <taxon>Compsopogon</taxon>
    </lineage>
</organism>
<dbReference type="AlphaFoldDB" id="A0A7S1XCN1"/>
<proteinExistence type="predicted"/>
<protein>
    <submittedName>
        <fullName evidence="1">Uncharacterized protein</fullName>
    </submittedName>
</protein>
<sequence>MERVRDLHMRVIRLAKQTGLEHHGETVTTVFENPDFGCVTPDLEAEALAKGMMDAVREIDMMLVSFLEMIKPRGVELTQSIAQLNADLQEKEGFIRMCLEIMVSMKEELRALRDEQIEFLHGQATQTCSLDNDDIVSRIDNGSFGFDAHMDRMDQ</sequence>
<dbReference type="EMBL" id="HBGH01004123">
    <property type="protein sequence ID" value="CAD9229946.1"/>
    <property type="molecule type" value="Transcribed_RNA"/>
</dbReference>
<evidence type="ECO:0000313" key="1">
    <source>
        <dbReference type="EMBL" id="CAD9229946.1"/>
    </source>
</evidence>
<accession>A0A7S1XCN1</accession>
<gene>
    <name evidence="1" type="ORF">CCAE0312_LOCUS2283</name>
</gene>
<reference evidence="1" key="1">
    <citation type="submission" date="2021-01" db="EMBL/GenBank/DDBJ databases">
        <authorList>
            <person name="Corre E."/>
            <person name="Pelletier E."/>
            <person name="Niang G."/>
            <person name="Scheremetjew M."/>
            <person name="Finn R."/>
            <person name="Kale V."/>
            <person name="Holt S."/>
            <person name="Cochrane G."/>
            <person name="Meng A."/>
            <person name="Brown T."/>
            <person name="Cohen L."/>
        </authorList>
    </citation>
    <scope>NUCLEOTIDE SEQUENCE</scope>
    <source>
        <strain evidence="1">SAG 36.94</strain>
    </source>
</reference>
<name>A0A7S1XCN1_9RHOD</name>